<evidence type="ECO:0000313" key="3">
    <source>
        <dbReference type="Proteomes" id="UP001310022"/>
    </source>
</evidence>
<comment type="caution">
    <text evidence="2">The sequence shown here is derived from an EMBL/GenBank/DDBJ whole genome shotgun (WGS) entry which is preliminary data.</text>
</comment>
<evidence type="ECO:0008006" key="4">
    <source>
        <dbReference type="Google" id="ProtNLM"/>
    </source>
</evidence>
<feature type="signal peptide" evidence="1">
    <location>
        <begin position="1"/>
        <end position="20"/>
    </location>
</feature>
<dbReference type="Pfam" id="PF19841">
    <property type="entry name" value="GldN"/>
    <property type="match status" value="1"/>
</dbReference>
<proteinExistence type="predicted"/>
<dbReference type="InterPro" id="IPR019847">
    <property type="entry name" value="Gliding_motility_assoc_GldN"/>
</dbReference>
<keyword evidence="3" id="KW-1185">Reference proteome</keyword>
<dbReference type="EMBL" id="BQKE01000001">
    <property type="protein sequence ID" value="GJM62214.1"/>
    <property type="molecule type" value="Genomic_DNA"/>
</dbReference>
<dbReference type="AlphaFoldDB" id="A0AAN5AKK1"/>
<organism evidence="2 3">
    <name type="scientific">Persicobacter diffluens</name>
    <dbReference type="NCBI Taxonomy" id="981"/>
    <lineage>
        <taxon>Bacteria</taxon>
        <taxon>Pseudomonadati</taxon>
        <taxon>Bacteroidota</taxon>
        <taxon>Cytophagia</taxon>
        <taxon>Cytophagales</taxon>
        <taxon>Persicobacteraceae</taxon>
        <taxon>Persicobacter</taxon>
    </lineage>
</organism>
<dbReference type="RefSeq" id="WP_053406604.1">
    <property type="nucleotide sequence ID" value="NZ_BQKE01000001.1"/>
</dbReference>
<gene>
    <name evidence="2" type="ORF">PEDI_27660</name>
</gene>
<reference evidence="2 3" key="1">
    <citation type="submission" date="2021-12" db="EMBL/GenBank/DDBJ databases">
        <title>Genome sequencing of bacteria with rrn-lacking chromosome and rrn-plasmid.</title>
        <authorList>
            <person name="Anda M."/>
            <person name="Iwasaki W."/>
        </authorList>
    </citation>
    <scope>NUCLEOTIDE SEQUENCE [LARGE SCALE GENOMIC DNA]</scope>
    <source>
        <strain evidence="2 3">NBRC 15940</strain>
    </source>
</reference>
<evidence type="ECO:0000313" key="2">
    <source>
        <dbReference type="EMBL" id="GJM62214.1"/>
    </source>
</evidence>
<accession>A0AAN5AKK1</accession>
<keyword evidence="1" id="KW-0732">Signal</keyword>
<dbReference type="Proteomes" id="UP001310022">
    <property type="component" value="Unassembled WGS sequence"/>
</dbReference>
<sequence>MKNFVLVFCVLLLTPFTLLAQEEEVGYNENSVHPIHNSKQLFKKRVWRRMDLNEKQNQPFFAVNNQITKFIIEAVQNGELIPYDTDSVTDDRRISKEEFMSRLEIKTDAGGGDFGGWGDDGGDWGEGGATASAGPSKTYIRPDELNLLEIVEDAIFDNQRSRMYFDLQAITVKIPADLTVNGLEGTLASFRYKDLEELFRAMPDKAQWYNMYNQSKSVNFADAFLLRLFSARIWKVNNPQDEDLYSIYGGNPKRALYASQQEEYKLMEYEHNLWEY</sequence>
<name>A0AAN5AKK1_9BACT</name>
<dbReference type="NCBIfam" id="TIGR03523">
    <property type="entry name" value="GldN"/>
    <property type="match status" value="1"/>
</dbReference>
<protein>
    <recommendedName>
        <fullName evidence="4">Gliding motility protein GldN</fullName>
    </recommendedName>
</protein>
<evidence type="ECO:0000256" key="1">
    <source>
        <dbReference type="SAM" id="SignalP"/>
    </source>
</evidence>
<feature type="chain" id="PRO_5042888758" description="Gliding motility protein GldN" evidence="1">
    <location>
        <begin position="21"/>
        <end position="276"/>
    </location>
</feature>